<feature type="non-terminal residue" evidence="1">
    <location>
        <position position="91"/>
    </location>
</feature>
<organism evidence="1 2">
    <name type="scientific">Brenthis ino</name>
    <name type="common">lesser marbled fritillary</name>
    <dbReference type="NCBI Taxonomy" id="405034"/>
    <lineage>
        <taxon>Eukaryota</taxon>
        <taxon>Metazoa</taxon>
        <taxon>Ecdysozoa</taxon>
        <taxon>Arthropoda</taxon>
        <taxon>Hexapoda</taxon>
        <taxon>Insecta</taxon>
        <taxon>Pterygota</taxon>
        <taxon>Neoptera</taxon>
        <taxon>Endopterygota</taxon>
        <taxon>Lepidoptera</taxon>
        <taxon>Glossata</taxon>
        <taxon>Ditrysia</taxon>
        <taxon>Papilionoidea</taxon>
        <taxon>Nymphalidae</taxon>
        <taxon>Heliconiinae</taxon>
        <taxon>Argynnini</taxon>
        <taxon>Brenthis</taxon>
    </lineage>
</organism>
<evidence type="ECO:0000313" key="2">
    <source>
        <dbReference type="Proteomes" id="UP000838878"/>
    </source>
</evidence>
<proteinExistence type="predicted"/>
<protein>
    <submittedName>
        <fullName evidence="1">Uncharacterized protein</fullName>
    </submittedName>
</protein>
<dbReference type="Proteomes" id="UP000838878">
    <property type="component" value="Chromosome 2"/>
</dbReference>
<evidence type="ECO:0000313" key="1">
    <source>
        <dbReference type="EMBL" id="CAH0720948.1"/>
    </source>
</evidence>
<gene>
    <name evidence="1" type="ORF">BINO364_LOCUS7104</name>
</gene>
<dbReference type="EMBL" id="OV170222">
    <property type="protein sequence ID" value="CAH0720948.1"/>
    <property type="molecule type" value="Genomic_DNA"/>
</dbReference>
<keyword evidence="2" id="KW-1185">Reference proteome</keyword>
<name>A0A8J9UIQ9_9NEOP</name>
<dbReference type="AlphaFoldDB" id="A0A8J9UIQ9"/>
<sequence length="91" mass="9960">MKVKGFNIQLNGYDLRITLHNKEGIVRAALTSAPAICVVFDFPYSDLDLSLCCVYVGSAAPVPSGVLQGRRPRGLLLEMKRRAVREGAQAR</sequence>
<dbReference type="OrthoDB" id="10559865at2759"/>
<accession>A0A8J9UIQ9</accession>
<reference evidence="1" key="1">
    <citation type="submission" date="2021-12" db="EMBL/GenBank/DDBJ databases">
        <authorList>
            <person name="Martin H S."/>
        </authorList>
    </citation>
    <scope>NUCLEOTIDE SEQUENCE</scope>
</reference>